<proteinExistence type="predicted"/>
<dbReference type="Proteomes" id="UP000054911">
    <property type="component" value="Unassembled WGS sequence"/>
</dbReference>
<evidence type="ECO:0000313" key="2">
    <source>
        <dbReference type="Proteomes" id="UP000054911"/>
    </source>
</evidence>
<name>A0A158DQT7_9BURK</name>
<sequence length="67" mass="7902">MRDIRARTRTVYIQLHVGRTPACARGIRNAQRRTNYLQKPGNEFRQFVTWAGYHAASSFCQTQEYPR</sequence>
<dbReference type="AlphaFoldDB" id="A0A158DQT7"/>
<accession>A0A158DQT7</accession>
<comment type="caution">
    <text evidence="1">The sequence shown here is derived from an EMBL/GenBank/DDBJ whole genome shotgun (WGS) entry which is preliminary data.</text>
</comment>
<organism evidence="1 2">
    <name type="scientific">Caballeronia pedi</name>
    <dbReference type="NCBI Taxonomy" id="1777141"/>
    <lineage>
        <taxon>Bacteria</taxon>
        <taxon>Pseudomonadati</taxon>
        <taxon>Pseudomonadota</taxon>
        <taxon>Betaproteobacteria</taxon>
        <taxon>Burkholderiales</taxon>
        <taxon>Burkholderiaceae</taxon>
        <taxon>Caballeronia</taxon>
    </lineage>
</organism>
<reference evidence="1" key="1">
    <citation type="submission" date="2016-01" db="EMBL/GenBank/DDBJ databases">
        <authorList>
            <person name="Peeters C."/>
        </authorList>
    </citation>
    <scope>NUCLEOTIDE SEQUENCE [LARGE SCALE GENOMIC DNA]</scope>
    <source>
        <strain evidence="1">LMG 29323</strain>
    </source>
</reference>
<evidence type="ECO:0000313" key="1">
    <source>
        <dbReference type="EMBL" id="SAK96982.1"/>
    </source>
</evidence>
<gene>
    <name evidence="1" type="ORF">AWB80_07285</name>
</gene>
<dbReference type="EMBL" id="FCOE02000045">
    <property type="protein sequence ID" value="SAK96982.1"/>
    <property type="molecule type" value="Genomic_DNA"/>
</dbReference>
<keyword evidence="2" id="KW-1185">Reference proteome</keyword>
<protein>
    <submittedName>
        <fullName evidence="1">Uncharacterized protein</fullName>
    </submittedName>
</protein>
<dbReference type="STRING" id="1777141.AWB80_07285"/>